<comment type="caution">
    <text evidence="2">The sequence shown here is derived from an EMBL/GenBank/DDBJ whole genome shotgun (WGS) entry which is preliminary data.</text>
</comment>
<dbReference type="AlphaFoldDB" id="A0A0A6Q0J4"/>
<organism evidence="2 3">
    <name type="scientific">Clostridium butyricum</name>
    <dbReference type="NCBI Taxonomy" id="1492"/>
    <lineage>
        <taxon>Bacteria</taxon>
        <taxon>Bacillati</taxon>
        <taxon>Bacillota</taxon>
        <taxon>Clostridia</taxon>
        <taxon>Eubacteriales</taxon>
        <taxon>Clostridiaceae</taxon>
        <taxon>Clostridium</taxon>
    </lineage>
</organism>
<name>A0A0A6Q0J4_CLOBU</name>
<proteinExistence type="predicted"/>
<keyword evidence="1" id="KW-1133">Transmembrane helix</keyword>
<protein>
    <recommendedName>
        <fullName evidence="4">YcxB-like protein domain-containing protein</fullName>
    </recommendedName>
</protein>
<feature type="transmembrane region" description="Helical" evidence="1">
    <location>
        <begin position="62"/>
        <end position="83"/>
    </location>
</feature>
<evidence type="ECO:0000313" key="3">
    <source>
        <dbReference type="Proteomes" id="UP000238081"/>
    </source>
</evidence>
<accession>A0A0A6Q0J4</accession>
<feature type="transmembrane region" description="Helical" evidence="1">
    <location>
        <begin position="37"/>
        <end position="56"/>
    </location>
</feature>
<evidence type="ECO:0000256" key="1">
    <source>
        <dbReference type="SAM" id="Phobius"/>
    </source>
</evidence>
<reference evidence="2 3" key="1">
    <citation type="submission" date="2016-01" db="EMBL/GenBank/DDBJ databases">
        <title>Characterization of the Clostridium difficile lineages that are prevalent in Hong Kong and China.</title>
        <authorList>
            <person name="Kwok J.S.-L."/>
            <person name="Lam W.-Y."/>
            <person name="Ip M."/>
            <person name="Chan T.-F."/>
            <person name="Hawkey P.M."/>
            <person name="Tsui S.K.-W."/>
        </authorList>
    </citation>
    <scope>NUCLEOTIDE SEQUENCE [LARGE SCALE GENOMIC DNA]</scope>
    <source>
        <strain evidence="2 3">300064</strain>
    </source>
</reference>
<dbReference type="RefSeq" id="WP_043663001.1">
    <property type="nucleotide sequence ID" value="NZ_JSEG01000005.1"/>
</dbReference>
<evidence type="ECO:0008006" key="4">
    <source>
        <dbReference type="Google" id="ProtNLM"/>
    </source>
</evidence>
<keyword evidence="1" id="KW-0472">Membrane</keyword>
<keyword evidence="1" id="KW-0812">Transmembrane</keyword>
<evidence type="ECO:0000313" key="2">
    <source>
        <dbReference type="EMBL" id="PPV13504.1"/>
    </source>
</evidence>
<dbReference type="EMBL" id="LRDH01000119">
    <property type="protein sequence ID" value="PPV13504.1"/>
    <property type="molecule type" value="Genomic_DNA"/>
</dbReference>
<sequence>MIEVKYKNTEKQICDFSMYRATSSESYKKTLKKKSNFMFLIFLVAGLIYIFVGFNMKEQGKLPMGLIFAGIFFLFAVLSPFFFEKYANKHVARTIRKNLKKKGNVIDSNIKVKFDGKAIKVLRGKEKSIIKTHSIIDVIKLNECLCIAAKGDIGIAIPFDSFKKEEDLIMLEKTLKNYIK</sequence>
<gene>
    <name evidence="2" type="ORF">AWN73_15920</name>
</gene>
<dbReference type="Proteomes" id="UP000238081">
    <property type="component" value="Unassembled WGS sequence"/>
</dbReference>